<dbReference type="STRING" id="342668.A0A1B8GVP8"/>
<dbReference type="PANTHER" id="PTHR33119">
    <property type="entry name" value="IFI3P"/>
    <property type="match status" value="1"/>
</dbReference>
<evidence type="ECO:0000259" key="1">
    <source>
        <dbReference type="Pfam" id="PF14033"/>
    </source>
</evidence>
<evidence type="ECO:0000313" key="4">
    <source>
        <dbReference type="Proteomes" id="UP000091956"/>
    </source>
</evidence>
<reference evidence="3 4" key="1">
    <citation type="submission" date="2016-03" db="EMBL/GenBank/DDBJ databases">
        <title>Comparative genomics of Pseudogymnoascus destructans, the fungus causing white-nose syndrome of bats.</title>
        <authorList>
            <person name="Palmer J.M."/>
            <person name="Drees K.P."/>
            <person name="Foster J.T."/>
            <person name="Lindner D.L."/>
        </authorList>
    </citation>
    <scope>NUCLEOTIDE SEQUENCE [LARGE SCALE GENOMIC DNA]</scope>
    <source>
        <strain evidence="3 4">UAMH 10579</strain>
    </source>
</reference>
<keyword evidence="4" id="KW-1185">Reference proteome</keyword>
<dbReference type="PANTHER" id="PTHR33119:SF1">
    <property type="entry name" value="FE2OG DIOXYGENASE DOMAIN-CONTAINING PROTEIN"/>
    <property type="match status" value="1"/>
</dbReference>
<dbReference type="AlphaFoldDB" id="A0A1B8GVP8"/>
<dbReference type="Pfam" id="PF14033">
    <property type="entry name" value="DUF4246"/>
    <property type="match status" value="1"/>
</dbReference>
<dbReference type="Pfam" id="PF21666">
    <property type="entry name" value="DUF4246_N"/>
    <property type="match status" value="1"/>
</dbReference>
<dbReference type="InterPro" id="IPR025340">
    <property type="entry name" value="DUF4246"/>
</dbReference>
<evidence type="ECO:0000259" key="2">
    <source>
        <dbReference type="Pfam" id="PF21666"/>
    </source>
</evidence>
<sequence>MSDLTDKSGWNVDVFDNTIVAKWREETFQAQEARVAQGEELKTRVTSERAWDWCILELRDKALTFDEDRFVRLFDAGSAVCKSDVLVSESARLKLKDGIAPLLKRAISDRNQETLVDPSLFPLPHGKTSVLTEGQVCLRAAIESFGTGKRSPRQLDERLNTSEADSRIDAGYADVFESDETDDLRRFLWSSNYQLLPCEVEFSESGTGTDVHITSLPARWPIRIRTYSLTWEPEYPRALVDKLQQDPATEIHKEAMKEAEGFFKLPNRGGSVQPSADLPEDLARYPNMYVSAKWKDLYTLNVPEPGISFSYDDWKDGRNGAAIKEKCSCYKPKSSAPTQPDLDHEFYSVRLEDTFRDQGLQVIVKIVATAIYFYDVENTTAAEMKISFRQRAYMGQDDYHYNRSDWPAFPSKFEVPREDIESMLGFKEKSNLFALTTQEIGRWRIRDLELILSKVAFAASLFDSDGIKVRFIDSSRVLPIRDVIVGRSTLSHMLDEECASTGACVVGRGSP</sequence>
<accession>A0A1B8GVP8</accession>
<gene>
    <name evidence="3" type="ORF">VE01_02208</name>
</gene>
<dbReference type="RefSeq" id="XP_018133637.1">
    <property type="nucleotide sequence ID" value="XM_018271719.1"/>
</dbReference>
<dbReference type="InterPro" id="IPR049207">
    <property type="entry name" value="DUF4246_N"/>
</dbReference>
<organism evidence="3 4">
    <name type="scientific">Pseudogymnoascus verrucosus</name>
    <dbReference type="NCBI Taxonomy" id="342668"/>
    <lineage>
        <taxon>Eukaryota</taxon>
        <taxon>Fungi</taxon>
        <taxon>Dikarya</taxon>
        <taxon>Ascomycota</taxon>
        <taxon>Pezizomycotina</taxon>
        <taxon>Leotiomycetes</taxon>
        <taxon>Thelebolales</taxon>
        <taxon>Thelebolaceae</taxon>
        <taxon>Pseudogymnoascus</taxon>
    </lineage>
</organism>
<dbReference type="OrthoDB" id="3434963at2759"/>
<dbReference type="EMBL" id="KV460211">
    <property type="protein sequence ID" value="OBT99904.1"/>
    <property type="molecule type" value="Genomic_DNA"/>
</dbReference>
<evidence type="ECO:0000313" key="3">
    <source>
        <dbReference type="EMBL" id="OBT99904.1"/>
    </source>
</evidence>
<dbReference type="InterPro" id="IPR049192">
    <property type="entry name" value="DUF4246_C"/>
</dbReference>
<proteinExistence type="predicted"/>
<name>A0A1B8GVP8_9PEZI</name>
<reference evidence="4" key="2">
    <citation type="journal article" date="2018" name="Nat. Commun.">
        <title>Extreme sensitivity to ultraviolet light in the fungal pathogen causing white-nose syndrome of bats.</title>
        <authorList>
            <person name="Palmer J.M."/>
            <person name="Drees K.P."/>
            <person name="Foster J.T."/>
            <person name="Lindner D.L."/>
        </authorList>
    </citation>
    <scope>NUCLEOTIDE SEQUENCE [LARGE SCALE GENOMIC DNA]</scope>
    <source>
        <strain evidence="4">UAMH 10579</strain>
    </source>
</reference>
<dbReference type="GeneID" id="28835594"/>
<dbReference type="Proteomes" id="UP000091956">
    <property type="component" value="Unassembled WGS sequence"/>
</dbReference>
<feature type="domain" description="DUF4246" evidence="1">
    <location>
        <begin position="49"/>
        <end position="215"/>
    </location>
</feature>
<feature type="domain" description="DUF4246" evidence="2">
    <location>
        <begin position="1"/>
        <end position="26"/>
    </location>
</feature>
<protein>
    <submittedName>
        <fullName evidence="3">Uncharacterized protein</fullName>
    </submittedName>
</protein>